<feature type="domain" description="RecX second three-helical" evidence="6">
    <location>
        <begin position="163"/>
        <end position="204"/>
    </location>
</feature>
<dbReference type="InterPro" id="IPR053924">
    <property type="entry name" value="RecX_HTH_2nd"/>
</dbReference>
<feature type="compositionally biased region" description="Basic and acidic residues" evidence="5">
    <location>
        <begin position="45"/>
        <end position="59"/>
    </location>
</feature>
<evidence type="ECO:0000256" key="4">
    <source>
        <dbReference type="ARBA" id="ARBA00022490"/>
    </source>
</evidence>
<evidence type="ECO:0000256" key="2">
    <source>
        <dbReference type="ARBA" id="ARBA00009695"/>
    </source>
</evidence>
<feature type="compositionally biased region" description="Low complexity" evidence="5">
    <location>
        <begin position="28"/>
        <end position="44"/>
    </location>
</feature>
<feature type="region of interest" description="Disordered" evidence="5">
    <location>
        <begin position="1"/>
        <end position="64"/>
    </location>
</feature>
<dbReference type="Pfam" id="PF02631">
    <property type="entry name" value="RecX_HTH2"/>
    <property type="match status" value="1"/>
</dbReference>
<gene>
    <name evidence="7" type="ORF">H9622_00135</name>
</gene>
<dbReference type="Gene3D" id="1.10.10.10">
    <property type="entry name" value="Winged helix-like DNA-binding domain superfamily/Winged helix DNA-binding domain"/>
    <property type="match status" value="1"/>
</dbReference>
<dbReference type="InterPro" id="IPR036388">
    <property type="entry name" value="WH-like_DNA-bd_sf"/>
</dbReference>
<comment type="subcellular location">
    <subcellularLocation>
        <location evidence="1">Cytoplasm</location>
    </subcellularLocation>
</comment>
<feature type="region of interest" description="Disordered" evidence="5">
    <location>
        <begin position="91"/>
        <end position="110"/>
    </location>
</feature>
<dbReference type="EMBL" id="JACSPM010000001">
    <property type="protein sequence ID" value="MBD8021993.1"/>
    <property type="molecule type" value="Genomic_DNA"/>
</dbReference>
<dbReference type="Proteomes" id="UP000602532">
    <property type="component" value="Unassembled WGS sequence"/>
</dbReference>
<dbReference type="PANTHER" id="PTHR33602">
    <property type="entry name" value="REGULATORY PROTEIN RECX FAMILY PROTEIN"/>
    <property type="match status" value="1"/>
</dbReference>
<sequence length="273" mass="28996">MRHDDGGERDTLAPVIPLFGGPVPTAPRPTRTRPASGDVDVASGDVDRALSDAGAHGEGDVAAELDDVVSVDSSSDDSLTDVAAGGVAEAWHPTWADDRPQLGPSVDSEHAENLELAEKVLLKKLRTRSLSVSEARGVLREYSLDAAEVDHLIAQMDEYGYLDDAALADQLIHAGADRKCQGRQAIAQTLAKRGIPREVADVALAELPDDDLERALEFARSKARSLQSLDRDTALRRLTGQLARRGYGSLAMTAARIALDEGSRGSGGGVRFV</sequence>
<evidence type="ECO:0000256" key="3">
    <source>
        <dbReference type="ARBA" id="ARBA00018111"/>
    </source>
</evidence>
<evidence type="ECO:0000256" key="1">
    <source>
        <dbReference type="ARBA" id="ARBA00004496"/>
    </source>
</evidence>
<evidence type="ECO:0000256" key="5">
    <source>
        <dbReference type="SAM" id="MobiDB-lite"/>
    </source>
</evidence>
<organism evidence="7 8">
    <name type="scientific">Microbacterium gallinarum</name>
    <dbReference type="NCBI Taxonomy" id="2762209"/>
    <lineage>
        <taxon>Bacteria</taxon>
        <taxon>Bacillati</taxon>
        <taxon>Actinomycetota</taxon>
        <taxon>Actinomycetes</taxon>
        <taxon>Micrococcales</taxon>
        <taxon>Microbacteriaceae</taxon>
        <taxon>Microbacterium</taxon>
    </lineage>
</organism>
<dbReference type="PANTHER" id="PTHR33602:SF1">
    <property type="entry name" value="REGULATORY PROTEIN RECX FAMILY PROTEIN"/>
    <property type="match status" value="1"/>
</dbReference>
<evidence type="ECO:0000259" key="6">
    <source>
        <dbReference type="Pfam" id="PF02631"/>
    </source>
</evidence>
<keyword evidence="8" id="KW-1185">Reference proteome</keyword>
<feature type="compositionally biased region" description="Basic and acidic residues" evidence="5">
    <location>
        <begin position="1"/>
        <end position="11"/>
    </location>
</feature>
<keyword evidence="4" id="KW-0963">Cytoplasm</keyword>
<comment type="similarity">
    <text evidence="2">Belongs to the RecX family.</text>
</comment>
<proteinExistence type="inferred from homology"/>
<evidence type="ECO:0000313" key="8">
    <source>
        <dbReference type="Proteomes" id="UP000602532"/>
    </source>
</evidence>
<comment type="caution">
    <text evidence="7">The sequence shown here is derived from an EMBL/GenBank/DDBJ whole genome shotgun (WGS) entry which is preliminary data.</text>
</comment>
<protein>
    <recommendedName>
        <fullName evidence="3">Regulatory protein RecX</fullName>
    </recommendedName>
</protein>
<dbReference type="InterPro" id="IPR003783">
    <property type="entry name" value="Regulatory_RecX"/>
</dbReference>
<accession>A0ABR8WYC4</accession>
<reference evidence="7 8" key="1">
    <citation type="submission" date="2020-08" db="EMBL/GenBank/DDBJ databases">
        <title>A Genomic Blueprint of the Chicken Gut Microbiome.</title>
        <authorList>
            <person name="Gilroy R."/>
            <person name="Ravi A."/>
            <person name="Getino M."/>
            <person name="Pursley I."/>
            <person name="Horton D.L."/>
            <person name="Alikhan N.-F."/>
            <person name="Baker D."/>
            <person name="Gharbi K."/>
            <person name="Hall N."/>
            <person name="Watson M."/>
            <person name="Adriaenssens E.M."/>
            <person name="Foster-Nyarko E."/>
            <person name="Jarju S."/>
            <person name="Secka A."/>
            <person name="Antonio M."/>
            <person name="Oren A."/>
            <person name="Chaudhuri R."/>
            <person name="La Ragione R.M."/>
            <person name="Hildebrand F."/>
            <person name="Pallen M.J."/>
        </authorList>
    </citation>
    <scope>NUCLEOTIDE SEQUENCE [LARGE SCALE GENOMIC DNA]</scope>
    <source>
        <strain evidence="7 8">Sa1CUA4</strain>
    </source>
</reference>
<name>A0ABR8WYC4_9MICO</name>
<evidence type="ECO:0000313" key="7">
    <source>
        <dbReference type="EMBL" id="MBD8021993.1"/>
    </source>
</evidence>